<evidence type="ECO:0000256" key="5">
    <source>
        <dbReference type="ARBA" id="ARBA00022824"/>
    </source>
</evidence>
<evidence type="ECO:0000256" key="10">
    <source>
        <dbReference type="RuleBase" id="RU369019"/>
    </source>
</evidence>
<dbReference type="GO" id="GO:0003400">
    <property type="term" value="P:regulation of COPII vesicle coating"/>
    <property type="evidence" value="ECO:0007669"/>
    <property type="project" value="UniProtKB-UniRule"/>
</dbReference>
<dbReference type="EMBL" id="ML977175">
    <property type="protein sequence ID" value="KAF1983394.1"/>
    <property type="molecule type" value="Genomic_DNA"/>
</dbReference>
<evidence type="ECO:0000313" key="12">
    <source>
        <dbReference type="EMBL" id="KAF1983394.1"/>
    </source>
</evidence>
<feature type="region of interest" description="Disordered" evidence="11">
    <location>
        <begin position="408"/>
        <end position="437"/>
    </location>
</feature>
<dbReference type="Gene3D" id="2.130.10.10">
    <property type="entry name" value="YVTN repeat-like/Quinoprotein amine dehydrogenase"/>
    <property type="match status" value="1"/>
</dbReference>
<gene>
    <name evidence="12" type="ORF">K402DRAFT_396633</name>
</gene>
<evidence type="ECO:0000256" key="9">
    <source>
        <dbReference type="ARBA" id="ARBA00023136"/>
    </source>
</evidence>
<keyword evidence="13" id="KW-1185">Reference proteome</keyword>
<comment type="function">
    <text evidence="10">Guanine nucleotide-exchange factor (GEF) required for the formation or budding of transport vesicles from the ER.</text>
</comment>
<dbReference type="PANTHER" id="PTHR23284:SF0">
    <property type="entry name" value="PROLACTIN REGULATORY ELEMENT-BINDING PROTEIN"/>
    <property type="match status" value="1"/>
</dbReference>
<dbReference type="InterPro" id="IPR015943">
    <property type="entry name" value="WD40/YVTN_repeat-like_dom_sf"/>
</dbReference>
<keyword evidence="6" id="KW-0931">ER-Golgi transport</keyword>
<dbReference type="PANTHER" id="PTHR23284">
    <property type="entry name" value="PROLACTIN REGULATORY ELEMENT BINDING PROTEIN"/>
    <property type="match status" value="1"/>
</dbReference>
<comment type="similarity">
    <text evidence="10">Belongs to the WD repeat SEC12 family.</text>
</comment>
<evidence type="ECO:0000256" key="11">
    <source>
        <dbReference type="SAM" id="MobiDB-lite"/>
    </source>
</evidence>
<keyword evidence="1 10" id="KW-0813">Transport</keyword>
<feature type="compositionally biased region" description="Basic and acidic residues" evidence="11">
    <location>
        <begin position="428"/>
        <end position="437"/>
    </location>
</feature>
<keyword evidence="2 10" id="KW-0853">WD repeat</keyword>
<evidence type="ECO:0000256" key="2">
    <source>
        <dbReference type="ARBA" id="ARBA00022574"/>
    </source>
</evidence>
<dbReference type="PROSITE" id="PS51257">
    <property type="entry name" value="PROKAR_LIPOPROTEIN"/>
    <property type="match status" value="1"/>
</dbReference>
<feature type="region of interest" description="Disordered" evidence="11">
    <location>
        <begin position="111"/>
        <end position="130"/>
    </location>
</feature>
<keyword evidence="9 10" id="KW-0472">Membrane</keyword>
<evidence type="ECO:0000256" key="4">
    <source>
        <dbReference type="ARBA" id="ARBA00022737"/>
    </source>
</evidence>
<evidence type="ECO:0000313" key="13">
    <source>
        <dbReference type="Proteomes" id="UP000800041"/>
    </source>
</evidence>
<dbReference type="AlphaFoldDB" id="A0A6G1GRF8"/>
<keyword evidence="5 10" id="KW-0256">Endoplasmic reticulum</keyword>
<evidence type="ECO:0000256" key="3">
    <source>
        <dbReference type="ARBA" id="ARBA00022692"/>
    </source>
</evidence>
<dbReference type="OrthoDB" id="16538at2759"/>
<dbReference type="GO" id="GO:0000139">
    <property type="term" value="C:Golgi membrane"/>
    <property type="evidence" value="ECO:0007669"/>
    <property type="project" value="UniProtKB-SubCell"/>
</dbReference>
<dbReference type="GO" id="GO:0015031">
    <property type="term" value="P:protein transport"/>
    <property type="evidence" value="ECO:0007669"/>
    <property type="project" value="UniProtKB-KW"/>
</dbReference>
<evidence type="ECO:0000256" key="6">
    <source>
        <dbReference type="ARBA" id="ARBA00022892"/>
    </source>
</evidence>
<keyword evidence="3 10" id="KW-0812">Transmembrane</keyword>
<organism evidence="12 13">
    <name type="scientific">Aulographum hederae CBS 113979</name>
    <dbReference type="NCBI Taxonomy" id="1176131"/>
    <lineage>
        <taxon>Eukaryota</taxon>
        <taxon>Fungi</taxon>
        <taxon>Dikarya</taxon>
        <taxon>Ascomycota</taxon>
        <taxon>Pezizomycotina</taxon>
        <taxon>Dothideomycetes</taxon>
        <taxon>Pleosporomycetidae</taxon>
        <taxon>Aulographales</taxon>
        <taxon>Aulographaceae</taxon>
    </lineage>
</organism>
<feature type="transmembrane region" description="Helical" evidence="10">
    <location>
        <begin position="490"/>
        <end position="512"/>
    </location>
</feature>
<protein>
    <recommendedName>
        <fullName evidence="10">Guanine nucleotide-exchange factor SEC12</fullName>
    </recommendedName>
</protein>
<feature type="compositionally biased region" description="Low complexity" evidence="11">
    <location>
        <begin position="121"/>
        <end position="130"/>
    </location>
</feature>
<dbReference type="GO" id="GO:0005789">
    <property type="term" value="C:endoplasmic reticulum membrane"/>
    <property type="evidence" value="ECO:0007669"/>
    <property type="project" value="UniProtKB-SubCell"/>
</dbReference>
<comment type="subcellular location">
    <subcellularLocation>
        <location evidence="10">Endoplasmic reticulum membrane</location>
        <topology evidence="10">Single-pass type II membrane protein</topology>
    </subcellularLocation>
    <subcellularLocation>
        <location evidence="10">Golgi apparatus membrane</location>
        <topology evidence="10">Single-pass type II membrane protein</topology>
    </subcellularLocation>
</comment>
<dbReference type="GO" id="GO:0006888">
    <property type="term" value="P:endoplasmic reticulum to Golgi vesicle-mediated transport"/>
    <property type="evidence" value="ECO:0007669"/>
    <property type="project" value="UniProtKB-UniRule"/>
</dbReference>
<reference evidence="12" key="1">
    <citation type="journal article" date="2020" name="Stud. Mycol.">
        <title>101 Dothideomycetes genomes: a test case for predicting lifestyles and emergence of pathogens.</title>
        <authorList>
            <person name="Haridas S."/>
            <person name="Albert R."/>
            <person name="Binder M."/>
            <person name="Bloem J."/>
            <person name="Labutti K."/>
            <person name="Salamov A."/>
            <person name="Andreopoulos B."/>
            <person name="Baker S."/>
            <person name="Barry K."/>
            <person name="Bills G."/>
            <person name="Bluhm B."/>
            <person name="Cannon C."/>
            <person name="Castanera R."/>
            <person name="Culley D."/>
            <person name="Daum C."/>
            <person name="Ezra D."/>
            <person name="Gonzalez J."/>
            <person name="Henrissat B."/>
            <person name="Kuo A."/>
            <person name="Liang C."/>
            <person name="Lipzen A."/>
            <person name="Lutzoni F."/>
            <person name="Magnuson J."/>
            <person name="Mondo S."/>
            <person name="Nolan M."/>
            <person name="Ohm R."/>
            <person name="Pangilinan J."/>
            <person name="Park H.-J."/>
            <person name="Ramirez L."/>
            <person name="Alfaro M."/>
            <person name="Sun H."/>
            <person name="Tritt A."/>
            <person name="Yoshinaga Y."/>
            <person name="Zwiers L.-H."/>
            <person name="Turgeon B."/>
            <person name="Goodwin S."/>
            <person name="Spatafora J."/>
            <person name="Crous P."/>
            <person name="Grigoriev I."/>
        </authorList>
    </citation>
    <scope>NUCLEOTIDE SEQUENCE</scope>
    <source>
        <strain evidence="12">CBS 113979</strain>
    </source>
</reference>
<accession>A0A6G1GRF8</accession>
<keyword evidence="8 10" id="KW-1133">Transmembrane helix</keyword>
<sequence length="685" mass="74262">MSGKSSFAKATLPYPLWSACWDPYRSSYLVVGGGGGQNTGGVANKITLLDVSSPAEIIQSGEIDLSRSEDSVQSLAALASRDGLIAYAGINSSEEEQKAGKNDHFRAFEIRYPQKRKSSKTKQTTDTASKGDISFLSKTSLFDSPATPKPETFQRLLRLSPAQKRASGSKRIGAVATDLSKQNEIIVFNATTSSPSSADIIQRIRPDENQRANGLDIIESPSKEGDFTVAYCTNHGVYVSPVSYDFTKRKTTSKLNAPWKIYDFPFPDVFEGKKGRPTVRELRWLTPSHLLLLANLPNKSGAELLILHLYTPEGPGNVTFKKRLPSHIKACVDLDVCTLDADPVTGARQIAVAVAGNDISICVLAIDYYGTKSNALGPFRVVNTYRDVHPASITSIAWSPFHSPYLVPESPPKSGSSSPNSKKKKGKRSPEPVRKQVVDPGPQYLRLASTSMGNTIVVDTFTLDAISTTAEPGSKSKPNPRHILLSSSSALLNSVSSVLLLGFGFLMALVVLQSFLDYQYANEEGGGLTIFPDSVRRIVGLGSRSGGVWEGSVLQNAPQAVASPLVETHHKLQDLLHHIIPSHHSSSDPKAKDKAIILRANPEEGTGMEISTELHHTTPEEVVKREDAKRWEQLSESEKSVWRQRVSKAGKWGVEEVETVLKGVLFSEYAGAVGRIVGEAIAGGM</sequence>
<evidence type="ECO:0000256" key="7">
    <source>
        <dbReference type="ARBA" id="ARBA00022927"/>
    </source>
</evidence>
<evidence type="ECO:0000256" key="1">
    <source>
        <dbReference type="ARBA" id="ARBA00022448"/>
    </source>
</evidence>
<evidence type="ECO:0000256" key="8">
    <source>
        <dbReference type="ARBA" id="ARBA00022989"/>
    </source>
</evidence>
<dbReference type="InterPro" id="IPR045260">
    <property type="entry name" value="Sec12-like"/>
</dbReference>
<name>A0A6G1GRF8_9PEZI</name>
<keyword evidence="7 10" id="KW-0653">Protein transport</keyword>
<dbReference type="Proteomes" id="UP000800041">
    <property type="component" value="Unassembled WGS sequence"/>
</dbReference>
<dbReference type="GO" id="GO:0005085">
    <property type="term" value="F:guanyl-nucleotide exchange factor activity"/>
    <property type="evidence" value="ECO:0007669"/>
    <property type="project" value="InterPro"/>
</dbReference>
<proteinExistence type="inferred from homology"/>
<keyword evidence="4 10" id="KW-0677">Repeat</keyword>